<dbReference type="Proteomes" id="UP001642484">
    <property type="component" value="Unassembled WGS sequence"/>
</dbReference>
<organism evidence="1 2">
    <name type="scientific">Durusdinium trenchii</name>
    <dbReference type="NCBI Taxonomy" id="1381693"/>
    <lineage>
        <taxon>Eukaryota</taxon>
        <taxon>Sar</taxon>
        <taxon>Alveolata</taxon>
        <taxon>Dinophyceae</taxon>
        <taxon>Suessiales</taxon>
        <taxon>Symbiodiniaceae</taxon>
        <taxon>Durusdinium</taxon>
    </lineage>
</organism>
<name>A0ABP0L7G3_9DINO</name>
<evidence type="ECO:0000313" key="2">
    <source>
        <dbReference type="Proteomes" id="UP001642484"/>
    </source>
</evidence>
<reference evidence="1 2" key="1">
    <citation type="submission" date="2024-02" db="EMBL/GenBank/DDBJ databases">
        <authorList>
            <person name="Chen Y."/>
            <person name="Shah S."/>
            <person name="Dougan E. K."/>
            <person name="Thang M."/>
            <person name="Chan C."/>
        </authorList>
    </citation>
    <scope>NUCLEOTIDE SEQUENCE [LARGE SCALE GENOMIC DNA]</scope>
</reference>
<keyword evidence="2" id="KW-1185">Reference proteome</keyword>
<proteinExistence type="predicted"/>
<comment type="caution">
    <text evidence="1">The sequence shown here is derived from an EMBL/GenBank/DDBJ whole genome shotgun (WGS) entry which is preliminary data.</text>
</comment>
<dbReference type="EMBL" id="CAXAMN010011113">
    <property type="protein sequence ID" value="CAK9034132.1"/>
    <property type="molecule type" value="Genomic_DNA"/>
</dbReference>
<accession>A0ABP0L7G3</accession>
<protein>
    <submittedName>
        <fullName evidence="1">Uncharacterized protein</fullName>
    </submittedName>
</protein>
<evidence type="ECO:0000313" key="1">
    <source>
        <dbReference type="EMBL" id="CAK9034132.1"/>
    </source>
</evidence>
<gene>
    <name evidence="1" type="ORF">CCMP2556_LOCUS19346</name>
</gene>
<sequence>MGDQCNCVSLSDTSIGLVRPTVKKATQPGVSVITTDQVAKETSSTSLSHFEMVPGGCCSLVVVPLLAVFVGTGLVKVDVTPLCAALGALLPKYVPKTTDGKPLVIPNKEIRRFLETYGMKGPMATRPESEQPSLRGVYMFDQMGPAGWIDFSYLTKWDPSTGAMDTNIYDITAQSGVPAPRFGGIGPFMPGGYLIAGAEKMQSTMRFYCPVHVRDGDRCLIVGSSSGNPFPDRDEAGRTHFRMMLKQVDGGRKYTRDTWIVPPWAVADDAYAESHETFHTYNLLRLMHANRSIDEEHFSLFMEKFDGQDLDKVAKETSLTSLSHFETVAGGCCSVVVVPLLVKVDVTPLCAALGALLPKYVPKTTDGKPLVIPNKEIRRFLEKYAMKGPMATRPESEQPPLRGVYMFDQMGPAGWIDFSYLIRDTNIP</sequence>